<evidence type="ECO:0000256" key="3">
    <source>
        <dbReference type="SAM" id="SignalP"/>
    </source>
</evidence>
<keyword evidence="2" id="KW-1133">Transmembrane helix</keyword>
<gene>
    <name evidence="4" type="ORF">N657DRAFT_633240</name>
</gene>
<evidence type="ECO:0000313" key="5">
    <source>
        <dbReference type="Proteomes" id="UP001302602"/>
    </source>
</evidence>
<comment type="caution">
    <text evidence="4">The sequence shown here is derived from an EMBL/GenBank/DDBJ whole genome shotgun (WGS) entry which is preliminary data.</text>
</comment>
<feature type="region of interest" description="Disordered" evidence="1">
    <location>
        <begin position="432"/>
        <end position="515"/>
    </location>
</feature>
<feature type="transmembrane region" description="Helical" evidence="2">
    <location>
        <begin position="251"/>
        <end position="274"/>
    </location>
</feature>
<feature type="transmembrane region" description="Helical" evidence="2">
    <location>
        <begin position="283"/>
        <end position="301"/>
    </location>
</feature>
<feature type="compositionally biased region" description="Polar residues" evidence="1">
    <location>
        <begin position="473"/>
        <end position="484"/>
    </location>
</feature>
<evidence type="ECO:0000256" key="2">
    <source>
        <dbReference type="SAM" id="Phobius"/>
    </source>
</evidence>
<dbReference type="EMBL" id="MU853227">
    <property type="protein sequence ID" value="KAK4124085.1"/>
    <property type="molecule type" value="Genomic_DNA"/>
</dbReference>
<feature type="signal peptide" evidence="3">
    <location>
        <begin position="1"/>
        <end position="19"/>
    </location>
</feature>
<accession>A0AAN6Z3B0</accession>
<dbReference type="Proteomes" id="UP001302602">
    <property type="component" value="Unassembled WGS sequence"/>
</dbReference>
<dbReference type="GeneID" id="87827969"/>
<keyword evidence="2" id="KW-0472">Membrane</keyword>
<organism evidence="4 5">
    <name type="scientific">Parathielavia appendiculata</name>
    <dbReference type="NCBI Taxonomy" id="2587402"/>
    <lineage>
        <taxon>Eukaryota</taxon>
        <taxon>Fungi</taxon>
        <taxon>Dikarya</taxon>
        <taxon>Ascomycota</taxon>
        <taxon>Pezizomycotina</taxon>
        <taxon>Sordariomycetes</taxon>
        <taxon>Sordariomycetidae</taxon>
        <taxon>Sordariales</taxon>
        <taxon>Chaetomiaceae</taxon>
        <taxon>Parathielavia</taxon>
    </lineage>
</organism>
<name>A0AAN6Z3B0_9PEZI</name>
<keyword evidence="3" id="KW-0732">Signal</keyword>
<reference evidence="4" key="1">
    <citation type="journal article" date="2023" name="Mol. Phylogenet. Evol.">
        <title>Genome-scale phylogeny and comparative genomics of the fungal order Sordariales.</title>
        <authorList>
            <person name="Hensen N."/>
            <person name="Bonometti L."/>
            <person name="Westerberg I."/>
            <person name="Brannstrom I.O."/>
            <person name="Guillou S."/>
            <person name="Cros-Aarteil S."/>
            <person name="Calhoun S."/>
            <person name="Haridas S."/>
            <person name="Kuo A."/>
            <person name="Mondo S."/>
            <person name="Pangilinan J."/>
            <person name="Riley R."/>
            <person name="LaButti K."/>
            <person name="Andreopoulos B."/>
            <person name="Lipzen A."/>
            <person name="Chen C."/>
            <person name="Yan M."/>
            <person name="Daum C."/>
            <person name="Ng V."/>
            <person name="Clum A."/>
            <person name="Steindorff A."/>
            <person name="Ohm R.A."/>
            <person name="Martin F."/>
            <person name="Silar P."/>
            <person name="Natvig D.O."/>
            <person name="Lalanne C."/>
            <person name="Gautier V."/>
            <person name="Ament-Velasquez S.L."/>
            <person name="Kruys A."/>
            <person name="Hutchinson M.I."/>
            <person name="Powell A.J."/>
            <person name="Barry K."/>
            <person name="Miller A.N."/>
            <person name="Grigoriev I.V."/>
            <person name="Debuchy R."/>
            <person name="Gladieux P."/>
            <person name="Hiltunen Thoren M."/>
            <person name="Johannesson H."/>
        </authorList>
    </citation>
    <scope>NUCLEOTIDE SEQUENCE</scope>
    <source>
        <strain evidence="4">CBS 731.68</strain>
    </source>
</reference>
<dbReference type="AlphaFoldDB" id="A0AAN6Z3B0"/>
<reference evidence="4" key="2">
    <citation type="submission" date="2023-05" db="EMBL/GenBank/DDBJ databases">
        <authorList>
            <consortium name="Lawrence Berkeley National Laboratory"/>
            <person name="Steindorff A."/>
            <person name="Hensen N."/>
            <person name="Bonometti L."/>
            <person name="Westerberg I."/>
            <person name="Brannstrom I.O."/>
            <person name="Guillou S."/>
            <person name="Cros-Aarteil S."/>
            <person name="Calhoun S."/>
            <person name="Haridas S."/>
            <person name="Kuo A."/>
            <person name="Mondo S."/>
            <person name="Pangilinan J."/>
            <person name="Riley R."/>
            <person name="Labutti K."/>
            <person name="Andreopoulos B."/>
            <person name="Lipzen A."/>
            <person name="Chen C."/>
            <person name="Yanf M."/>
            <person name="Daum C."/>
            <person name="Ng V."/>
            <person name="Clum A."/>
            <person name="Ohm R."/>
            <person name="Martin F."/>
            <person name="Silar P."/>
            <person name="Natvig D."/>
            <person name="Lalanne C."/>
            <person name="Gautier V."/>
            <person name="Ament-Velasquez S.L."/>
            <person name="Kruys A."/>
            <person name="Hutchinson M.I."/>
            <person name="Powell A.J."/>
            <person name="Barry K."/>
            <person name="Miller A.N."/>
            <person name="Grigoriev I.V."/>
            <person name="Debuchy R."/>
            <person name="Gladieux P."/>
            <person name="Thoren M.H."/>
            <person name="Johannesson H."/>
        </authorList>
    </citation>
    <scope>NUCLEOTIDE SEQUENCE</scope>
    <source>
        <strain evidence="4">CBS 731.68</strain>
    </source>
</reference>
<dbReference type="RefSeq" id="XP_062647856.1">
    <property type="nucleotide sequence ID" value="XM_062791200.1"/>
</dbReference>
<keyword evidence="5" id="KW-1185">Reference proteome</keyword>
<sequence length="515" mass="56188">MARLAVLAALLVPLQPALASFYTVTSYFALTETLSTRSTRTYTYTDTLTLYPTPATATPTARAVSSSTYINTYYDVEIVSIFVAASDLPSSWLAATTEARDSGVFTNFAVSVTWTAPSSCPTPFTVETITNVNIPNDVEPYLSAPTTVTALMAGMTETYTYYTYILDRTQVPSTLIPTNPTSAFDYSYYVANCRNPTATSSYTARAPNATSGGGGGRYGGGDWSGGDDDDYWDSDWTACSALTGCVALRTWVIVVATLLPAIFLLGFVESYFWFRRMMLGKSALRLGTVCWCLLSLWFILLTRRSPTRSKEDQVLLRQYWKTLGFGTRMKFWFKYGFKWRYPVELLGNPDGNNPVVVVQQQMAVPLPGPGQQGDGAGGGGAEKTEGVTAHQPVYMPYPGQAYMQPMSGQPLPGQQYPGQPYPGQGYVMMAVPPQGPYPGHQPGFVRAPQMGDVQQQQQQQGQLYPPYVPSPSPAQTSTTDAPTMQPTPPPDHHEVQAPPPSGQQEQQQQPPPASH</sequence>
<evidence type="ECO:0008006" key="6">
    <source>
        <dbReference type="Google" id="ProtNLM"/>
    </source>
</evidence>
<keyword evidence="2" id="KW-0812">Transmembrane</keyword>
<protein>
    <recommendedName>
        <fullName evidence="6">Fibronectin type-III domain-containing protein</fullName>
    </recommendedName>
</protein>
<evidence type="ECO:0000313" key="4">
    <source>
        <dbReference type="EMBL" id="KAK4124085.1"/>
    </source>
</evidence>
<proteinExistence type="predicted"/>
<feature type="chain" id="PRO_5042882397" description="Fibronectin type-III domain-containing protein" evidence="3">
    <location>
        <begin position="20"/>
        <end position="515"/>
    </location>
</feature>
<evidence type="ECO:0000256" key="1">
    <source>
        <dbReference type="SAM" id="MobiDB-lite"/>
    </source>
</evidence>